<keyword evidence="2" id="KW-1185">Reference proteome</keyword>
<protein>
    <submittedName>
        <fullName evidence="1">Uncharacterized protein</fullName>
    </submittedName>
</protein>
<accession>A0ACB0M4K6</accession>
<reference evidence="1" key="1">
    <citation type="submission" date="2023-10" db="EMBL/GenBank/DDBJ databases">
        <authorList>
            <person name="Rodriguez Cubillos JULIANA M."/>
            <person name="De Vega J."/>
        </authorList>
    </citation>
    <scope>NUCLEOTIDE SEQUENCE</scope>
</reference>
<evidence type="ECO:0000313" key="2">
    <source>
        <dbReference type="Proteomes" id="UP001177021"/>
    </source>
</evidence>
<dbReference type="EMBL" id="CASHSV030000823">
    <property type="protein sequence ID" value="CAJ2676789.1"/>
    <property type="molecule type" value="Genomic_DNA"/>
</dbReference>
<organism evidence="1 2">
    <name type="scientific">Trifolium pratense</name>
    <name type="common">Red clover</name>
    <dbReference type="NCBI Taxonomy" id="57577"/>
    <lineage>
        <taxon>Eukaryota</taxon>
        <taxon>Viridiplantae</taxon>
        <taxon>Streptophyta</taxon>
        <taxon>Embryophyta</taxon>
        <taxon>Tracheophyta</taxon>
        <taxon>Spermatophyta</taxon>
        <taxon>Magnoliopsida</taxon>
        <taxon>eudicotyledons</taxon>
        <taxon>Gunneridae</taxon>
        <taxon>Pentapetalae</taxon>
        <taxon>rosids</taxon>
        <taxon>fabids</taxon>
        <taxon>Fabales</taxon>
        <taxon>Fabaceae</taxon>
        <taxon>Papilionoideae</taxon>
        <taxon>50 kb inversion clade</taxon>
        <taxon>NPAAA clade</taxon>
        <taxon>Hologalegina</taxon>
        <taxon>IRL clade</taxon>
        <taxon>Trifolieae</taxon>
        <taxon>Trifolium</taxon>
    </lineage>
</organism>
<evidence type="ECO:0000313" key="1">
    <source>
        <dbReference type="EMBL" id="CAJ2676789.1"/>
    </source>
</evidence>
<dbReference type="Proteomes" id="UP001177021">
    <property type="component" value="Unassembled WGS sequence"/>
</dbReference>
<comment type="caution">
    <text evidence="1">The sequence shown here is derived from an EMBL/GenBank/DDBJ whole genome shotgun (WGS) entry which is preliminary data.</text>
</comment>
<proteinExistence type="predicted"/>
<sequence>MEIRHFHCFKKKKKSKNNENANRKFHSIILSLPKSLFWDPSHGGIECCLCRFLCQELMEVVDDDENRELNIEGNREYVVDDDENRELNIEGQEPYIGMEFDSNGSQEPYIIKTSRRSRVSREFAKGLLRKLTRSHAYETRNI</sequence>
<gene>
    <name evidence="1" type="ORF">MILVUS5_LOCUS39441</name>
</gene>
<name>A0ACB0M4K6_TRIPR</name>